<keyword evidence="5" id="KW-1133">Transmembrane helix</keyword>
<dbReference type="AlphaFoldDB" id="A0A9D1VS21"/>
<feature type="transmembrane region" description="Helical" evidence="5">
    <location>
        <begin position="12"/>
        <end position="31"/>
    </location>
</feature>
<dbReference type="InterPro" id="IPR052029">
    <property type="entry name" value="PpiD_chaperone"/>
</dbReference>
<protein>
    <submittedName>
        <fullName evidence="6">SurA N-terminal domain-containing protein</fullName>
    </submittedName>
</protein>
<evidence type="ECO:0000256" key="1">
    <source>
        <dbReference type="ARBA" id="ARBA00004236"/>
    </source>
</evidence>
<evidence type="ECO:0000256" key="4">
    <source>
        <dbReference type="ARBA" id="ARBA00023186"/>
    </source>
</evidence>
<accession>A0A9D1VS21</accession>
<dbReference type="GO" id="GO:0005886">
    <property type="term" value="C:plasma membrane"/>
    <property type="evidence" value="ECO:0007669"/>
    <property type="project" value="UniProtKB-SubCell"/>
</dbReference>
<dbReference type="PANTHER" id="PTHR47529">
    <property type="entry name" value="PEPTIDYL-PROLYL CIS-TRANS ISOMERASE D"/>
    <property type="match status" value="1"/>
</dbReference>
<evidence type="ECO:0000313" key="6">
    <source>
        <dbReference type="EMBL" id="HIX45891.1"/>
    </source>
</evidence>
<reference evidence="6" key="1">
    <citation type="journal article" date="2021" name="PeerJ">
        <title>Extensive microbial diversity within the chicken gut microbiome revealed by metagenomics and culture.</title>
        <authorList>
            <person name="Gilroy R."/>
            <person name="Ravi A."/>
            <person name="Getino M."/>
            <person name="Pursley I."/>
            <person name="Horton D.L."/>
            <person name="Alikhan N.F."/>
            <person name="Baker D."/>
            <person name="Gharbi K."/>
            <person name="Hall N."/>
            <person name="Watson M."/>
            <person name="Adriaenssens E.M."/>
            <person name="Foster-Nyarko E."/>
            <person name="Jarju S."/>
            <person name="Secka A."/>
            <person name="Antonio M."/>
            <person name="Oren A."/>
            <person name="Chaudhuri R.R."/>
            <person name="La Ragione R."/>
            <person name="Hildebrand F."/>
            <person name="Pallen M.J."/>
        </authorList>
    </citation>
    <scope>NUCLEOTIDE SEQUENCE</scope>
    <source>
        <strain evidence="6">ChiHjej12B11-16260</strain>
    </source>
</reference>
<evidence type="ECO:0000256" key="3">
    <source>
        <dbReference type="ARBA" id="ARBA00023136"/>
    </source>
</evidence>
<dbReference type="Gene3D" id="1.10.4030.10">
    <property type="entry name" value="Porin chaperone SurA, peptide-binding domain"/>
    <property type="match status" value="1"/>
</dbReference>
<gene>
    <name evidence="6" type="ORF">H9982_06685</name>
</gene>
<organism evidence="6 7">
    <name type="scientific">Candidatus Barnesiella excrementipullorum</name>
    <dbReference type="NCBI Taxonomy" id="2838479"/>
    <lineage>
        <taxon>Bacteria</taxon>
        <taxon>Pseudomonadati</taxon>
        <taxon>Bacteroidota</taxon>
        <taxon>Bacteroidia</taxon>
        <taxon>Bacteroidales</taxon>
        <taxon>Barnesiellaceae</taxon>
        <taxon>Barnesiella</taxon>
    </lineage>
</organism>
<dbReference type="Proteomes" id="UP000824246">
    <property type="component" value="Unassembled WGS sequence"/>
</dbReference>
<sequence length="698" mass="76571">MATLEKIRSKAAFLVIIIGVALLAFIIGDFLNSGQSFFMMSKNKVATVNGTSIGVEEYQQRVQARSEEMQAMYQQRGIPMPDGASAYINKEVYDAMVNEILLGEELEAVGITVSKEELNDLLTGDNIVPQVAQSFTNPETGQFDRQALNNFLQVIFHPEENGYTQPEQLAQIAAQRNIWLNMEKSIRQSRAAEKLAFLVDAAVVPNKVDAEMAFAGQNNSVDIAYVMQPYTSIPDSTIEVTKGDLTAEYNKVKKLYENPERRSISYIAVDIKPAAADYEKAEERINMLKELFATTDDVAEVVNDNSDYPYADYFVAVRSMDADEKNFVENAQVGEACAPIFANDTYSMYRLMDTKTAPDSIQVRMVNFPVGDTRVDSVYNLLRNGGDFAALGDDLMTVENVWLTESMIGEVGRGFINDVFSAGDGFFKTESIGGSHIVQVTERTAPVKKAKVAVISISVDPSNDTYNALHNGLLSYVAANDDAKAFADSAQVAGYSVMNADCSAEDIAIPGIQDGRQIVRWAFNAKKDEISEIFTIGDRFVVAALEEVLPAGYVPMQDLETMLTMRVRNDKKAAIIAEQLAAVTPAEMSAYATAVKAEKVDTAKFVTFSSPSISGLGYEPAVAGVAPSVEKGKISAPVKGNRGVYVLQVVNVNESAKPYDEAAEIARLDRQYTSVVNSRLMQVLRDKADIENTLIRFF</sequence>
<dbReference type="SUPFAM" id="SSF109998">
    <property type="entry name" value="Triger factor/SurA peptide-binding domain-like"/>
    <property type="match status" value="1"/>
</dbReference>
<comment type="subcellular location">
    <subcellularLocation>
        <location evidence="1">Cell membrane</location>
    </subcellularLocation>
</comment>
<name>A0A9D1VS21_9BACT</name>
<dbReference type="InterPro" id="IPR027304">
    <property type="entry name" value="Trigger_fact/SurA_dom_sf"/>
</dbReference>
<keyword evidence="4" id="KW-0143">Chaperone</keyword>
<keyword evidence="2" id="KW-1003">Cell membrane</keyword>
<dbReference type="EMBL" id="DXFB01000170">
    <property type="protein sequence ID" value="HIX45891.1"/>
    <property type="molecule type" value="Genomic_DNA"/>
</dbReference>
<dbReference type="PANTHER" id="PTHR47529:SF1">
    <property type="entry name" value="PERIPLASMIC CHAPERONE PPID"/>
    <property type="match status" value="1"/>
</dbReference>
<reference evidence="6" key="2">
    <citation type="submission" date="2021-04" db="EMBL/GenBank/DDBJ databases">
        <authorList>
            <person name="Gilroy R."/>
        </authorList>
    </citation>
    <scope>NUCLEOTIDE SEQUENCE</scope>
    <source>
        <strain evidence="6">ChiHjej12B11-16260</strain>
    </source>
</reference>
<proteinExistence type="predicted"/>
<dbReference type="Pfam" id="PF13623">
    <property type="entry name" value="SurA_N_2"/>
    <property type="match status" value="1"/>
</dbReference>
<comment type="caution">
    <text evidence="6">The sequence shown here is derived from an EMBL/GenBank/DDBJ whole genome shotgun (WGS) entry which is preliminary data.</text>
</comment>
<keyword evidence="3 5" id="KW-0472">Membrane</keyword>
<evidence type="ECO:0000313" key="7">
    <source>
        <dbReference type="Proteomes" id="UP000824246"/>
    </source>
</evidence>
<keyword evidence="5" id="KW-0812">Transmembrane</keyword>
<evidence type="ECO:0000256" key="2">
    <source>
        <dbReference type="ARBA" id="ARBA00022475"/>
    </source>
</evidence>
<evidence type="ECO:0000256" key="5">
    <source>
        <dbReference type="SAM" id="Phobius"/>
    </source>
</evidence>